<reference evidence="5" key="3">
    <citation type="submission" date="2025-09" db="UniProtKB">
        <authorList>
            <consortium name="Ensembl"/>
        </authorList>
    </citation>
    <scope>IDENTIFICATION</scope>
</reference>
<feature type="region of interest" description="Disordered" evidence="3">
    <location>
        <begin position="133"/>
        <end position="170"/>
    </location>
</feature>
<protein>
    <recommendedName>
        <fullName evidence="4">CID domain-containing protein</fullName>
    </recommendedName>
</protein>
<dbReference type="SMART" id="SM00582">
    <property type="entry name" value="RPR"/>
    <property type="match status" value="1"/>
</dbReference>
<dbReference type="Gene3D" id="1.25.40.90">
    <property type="match status" value="1"/>
</dbReference>
<dbReference type="GO" id="GO:0000993">
    <property type="term" value="F:RNA polymerase II complex binding"/>
    <property type="evidence" value="ECO:0007669"/>
    <property type="project" value="TreeGrafter"/>
</dbReference>
<evidence type="ECO:0000259" key="4">
    <source>
        <dbReference type="PROSITE" id="PS51391"/>
    </source>
</evidence>
<keyword evidence="6" id="KW-1185">Reference proteome</keyword>
<name>A0A8C5F8H3_GADMO</name>
<dbReference type="SUPFAM" id="SSF48464">
    <property type="entry name" value="ENTH/VHS domain"/>
    <property type="match status" value="1"/>
</dbReference>
<dbReference type="GO" id="GO:0001111">
    <property type="term" value="P:RNA polymerase II promoter clearance"/>
    <property type="evidence" value="ECO:0007669"/>
    <property type="project" value="UniProtKB-ARBA"/>
</dbReference>
<sequence length="328" mass="36862">MSSFSESALEKKLSELSNSQQSVQTLSLWIIHHRKHSPLIVKVWHRELKKAKTSRKLTFLYLANDVIQNSKKKGPEFAKDFETVLVDACSHVAREADGSCKKPMERLLNIWKERALYRADFIQQLKLAIEDSNSPKPAGGWPASKRSYQKIQEEEEEEDDDYRSHASPHTTDATAALLTEELVKALQDLENAASGDAAVRQKIASLPQEVQDVSLLEKITDKEAADRLSKTVDEACLLLAEYNGRLAAELEDRRQLARMLTDYISSQKNALGEREKKLEEFKQKLARVTTVRKELKSHIQSLPDLSLLPNVTGGLAPLPSAGDLFSTD</sequence>
<dbReference type="PANTHER" id="PTHR12460">
    <property type="entry name" value="CYCLIN-DEPENDENT KINASE INHIBITOR-RELATED PROTEIN"/>
    <property type="match status" value="1"/>
</dbReference>
<evidence type="ECO:0000313" key="5">
    <source>
        <dbReference type="Ensembl" id="ENSGMOP00000016105.2"/>
    </source>
</evidence>
<dbReference type="Pfam" id="PF04818">
    <property type="entry name" value="CID"/>
    <property type="match status" value="1"/>
</dbReference>
<dbReference type="AlphaFoldDB" id="A0A8C5F8H3"/>
<dbReference type="GO" id="GO:0097550">
    <property type="term" value="C:transcription preinitiation complex"/>
    <property type="evidence" value="ECO:0007669"/>
    <property type="project" value="UniProtKB-ARBA"/>
</dbReference>
<dbReference type="PROSITE" id="PS51391">
    <property type="entry name" value="CID"/>
    <property type="match status" value="1"/>
</dbReference>
<dbReference type="GO" id="GO:0031124">
    <property type="term" value="P:mRNA 3'-end processing"/>
    <property type="evidence" value="ECO:0007669"/>
    <property type="project" value="TreeGrafter"/>
</dbReference>
<proteinExistence type="inferred from homology"/>
<feature type="domain" description="CID" evidence="4">
    <location>
        <begin position="1"/>
        <end position="133"/>
    </location>
</feature>
<dbReference type="InterPro" id="IPR032337">
    <property type="entry name" value="RPRD1A/B_C"/>
</dbReference>
<dbReference type="Ensembl" id="ENSGMOT00000016516.2">
    <property type="protein sequence ID" value="ENSGMOP00000016105.2"/>
    <property type="gene ID" value="ENSGMOG00000015046.2"/>
</dbReference>
<dbReference type="OMA" id="KTWQREL"/>
<comment type="similarity">
    <text evidence="1">Belongs to the UPF0400 (RTT103) family.</text>
</comment>
<dbReference type="GeneTree" id="ENSGT00950000183094"/>
<organism evidence="5 6">
    <name type="scientific">Gadus morhua</name>
    <name type="common">Atlantic cod</name>
    <dbReference type="NCBI Taxonomy" id="8049"/>
    <lineage>
        <taxon>Eukaryota</taxon>
        <taxon>Metazoa</taxon>
        <taxon>Chordata</taxon>
        <taxon>Craniata</taxon>
        <taxon>Vertebrata</taxon>
        <taxon>Euteleostomi</taxon>
        <taxon>Actinopterygii</taxon>
        <taxon>Neopterygii</taxon>
        <taxon>Teleostei</taxon>
        <taxon>Neoteleostei</taxon>
        <taxon>Acanthomorphata</taxon>
        <taxon>Zeiogadaria</taxon>
        <taxon>Gadariae</taxon>
        <taxon>Gadiformes</taxon>
        <taxon>Gadoidei</taxon>
        <taxon>Gadidae</taxon>
        <taxon>Gadus</taxon>
    </lineage>
</organism>
<accession>A0A8C5F8H3</accession>
<evidence type="ECO:0000256" key="1">
    <source>
        <dbReference type="ARBA" id="ARBA00034310"/>
    </source>
</evidence>
<dbReference type="InterPro" id="IPR008942">
    <property type="entry name" value="ENTH_VHS"/>
</dbReference>
<dbReference type="PANTHER" id="PTHR12460:SF3">
    <property type="entry name" value="REGULATION OF NUCLEAR PRE-MRNA DOMAIN-CONTAINING PROTEIN 1B"/>
    <property type="match status" value="1"/>
</dbReference>
<dbReference type="Proteomes" id="UP000694546">
    <property type="component" value="Chromosome 1"/>
</dbReference>
<dbReference type="Gene3D" id="6.10.250.2560">
    <property type="match status" value="1"/>
</dbReference>
<dbReference type="Pfam" id="PF16566">
    <property type="entry name" value="CREPT"/>
    <property type="match status" value="1"/>
</dbReference>
<evidence type="ECO:0000256" key="3">
    <source>
        <dbReference type="SAM" id="MobiDB-lite"/>
    </source>
</evidence>
<evidence type="ECO:0000256" key="2">
    <source>
        <dbReference type="SAM" id="Coils"/>
    </source>
</evidence>
<dbReference type="InterPro" id="IPR006569">
    <property type="entry name" value="CID_dom"/>
</dbReference>
<reference evidence="5" key="1">
    <citation type="submission" date="2019-07" db="EMBL/GenBank/DDBJ databases">
        <authorList>
            <consortium name="Wellcome Sanger Institute Data Sharing"/>
        </authorList>
    </citation>
    <scope>NUCLEOTIDE SEQUENCE [LARGE SCALE GENOMIC DNA]</scope>
</reference>
<dbReference type="GO" id="GO:0042802">
    <property type="term" value="F:identical protein binding"/>
    <property type="evidence" value="ECO:0007669"/>
    <property type="project" value="UniProtKB-ARBA"/>
</dbReference>
<reference evidence="5" key="2">
    <citation type="submission" date="2025-08" db="UniProtKB">
        <authorList>
            <consortium name="Ensembl"/>
        </authorList>
    </citation>
    <scope>IDENTIFICATION</scope>
</reference>
<dbReference type="GO" id="GO:0005654">
    <property type="term" value="C:nucleoplasm"/>
    <property type="evidence" value="ECO:0007669"/>
    <property type="project" value="UniProtKB-ARBA"/>
</dbReference>
<evidence type="ECO:0000313" key="6">
    <source>
        <dbReference type="Proteomes" id="UP000694546"/>
    </source>
</evidence>
<feature type="coiled-coil region" evidence="2">
    <location>
        <begin position="264"/>
        <end position="298"/>
    </location>
</feature>
<keyword evidence="2" id="KW-0175">Coiled coil</keyword>